<dbReference type="NCBIfam" id="TIGR02397">
    <property type="entry name" value="dnaX_nterm"/>
    <property type="match status" value="1"/>
</dbReference>
<protein>
    <recommendedName>
        <fullName evidence="11">DNA polymerase III subunit gamma/tau</fullName>
        <ecNumber evidence="11">2.7.7.7</ecNumber>
    </recommendedName>
</protein>
<dbReference type="Gene3D" id="1.10.8.60">
    <property type="match status" value="1"/>
</dbReference>
<dbReference type="Gene3D" id="3.40.50.300">
    <property type="entry name" value="P-loop containing nucleotide triphosphate hydrolases"/>
    <property type="match status" value="1"/>
</dbReference>
<name>A0ABW3HHY4_9GAMM</name>
<dbReference type="NCBIfam" id="NF004046">
    <property type="entry name" value="PRK05563.1"/>
    <property type="match status" value="1"/>
</dbReference>
<dbReference type="Gene3D" id="1.20.272.10">
    <property type="match status" value="1"/>
</dbReference>
<dbReference type="CDD" id="cd18137">
    <property type="entry name" value="HLD_clamp_pol_III_gamma_tau"/>
    <property type="match status" value="1"/>
</dbReference>
<feature type="region of interest" description="Disordered" evidence="12">
    <location>
        <begin position="425"/>
        <end position="480"/>
    </location>
</feature>
<dbReference type="SUPFAM" id="SSF52540">
    <property type="entry name" value="P-loop containing nucleoside triphosphate hydrolases"/>
    <property type="match status" value="1"/>
</dbReference>
<feature type="compositionally biased region" description="Low complexity" evidence="12">
    <location>
        <begin position="452"/>
        <end position="465"/>
    </location>
</feature>
<evidence type="ECO:0000256" key="2">
    <source>
        <dbReference type="ARBA" id="ARBA00022679"/>
    </source>
</evidence>
<dbReference type="InterPro" id="IPR050238">
    <property type="entry name" value="DNA_Rep/Repair_Clamp_Loader"/>
</dbReference>
<dbReference type="Gene3D" id="3.30.300.150">
    <property type="entry name" value="DNA polymerase III, tau subunit, domain V"/>
    <property type="match status" value="1"/>
</dbReference>
<dbReference type="GO" id="GO:0003887">
    <property type="term" value="F:DNA-directed DNA polymerase activity"/>
    <property type="evidence" value="ECO:0007669"/>
    <property type="project" value="UniProtKB-EC"/>
</dbReference>
<dbReference type="InterPro" id="IPR008921">
    <property type="entry name" value="DNA_pol3_clamp-load_cplx_C"/>
</dbReference>
<dbReference type="Pfam" id="PF13177">
    <property type="entry name" value="DNA_pol3_delta2"/>
    <property type="match status" value="1"/>
</dbReference>
<keyword evidence="4 11" id="KW-0235">DNA replication</keyword>
<dbReference type="PANTHER" id="PTHR11669:SF0">
    <property type="entry name" value="PROTEIN STICHEL-LIKE 2"/>
    <property type="match status" value="1"/>
</dbReference>
<dbReference type="InterPro" id="IPR003593">
    <property type="entry name" value="AAA+_ATPase"/>
</dbReference>
<dbReference type="SMART" id="SM00382">
    <property type="entry name" value="AAA"/>
    <property type="match status" value="1"/>
</dbReference>
<comment type="catalytic activity">
    <reaction evidence="10 11">
        <text>DNA(n) + a 2'-deoxyribonucleoside 5'-triphosphate = DNA(n+1) + diphosphate</text>
        <dbReference type="Rhea" id="RHEA:22508"/>
        <dbReference type="Rhea" id="RHEA-COMP:17339"/>
        <dbReference type="Rhea" id="RHEA-COMP:17340"/>
        <dbReference type="ChEBI" id="CHEBI:33019"/>
        <dbReference type="ChEBI" id="CHEBI:61560"/>
        <dbReference type="ChEBI" id="CHEBI:173112"/>
        <dbReference type="EC" id="2.7.7.7"/>
    </reaction>
</comment>
<dbReference type="InterPro" id="IPR012763">
    <property type="entry name" value="DNA_pol_III_sug/sutau_N"/>
</dbReference>
<reference evidence="15" key="1">
    <citation type="journal article" date="2019" name="Int. J. Syst. Evol. Microbiol.">
        <title>The Global Catalogue of Microorganisms (GCM) 10K type strain sequencing project: providing services to taxonomists for standard genome sequencing and annotation.</title>
        <authorList>
            <consortium name="The Broad Institute Genomics Platform"/>
            <consortium name="The Broad Institute Genome Sequencing Center for Infectious Disease"/>
            <person name="Wu L."/>
            <person name="Ma J."/>
        </authorList>
    </citation>
    <scope>NUCLEOTIDE SEQUENCE [LARGE SCALE GENOMIC DNA]</scope>
    <source>
        <strain evidence="15">CCUG 63419</strain>
    </source>
</reference>
<evidence type="ECO:0000256" key="7">
    <source>
        <dbReference type="ARBA" id="ARBA00022833"/>
    </source>
</evidence>
<dbReference type="InterPro" id="IPR045085">
    <property type="entry name" value="HLD_clamp_pol_III_gamma_tau"/>
</dbReference>
<keyword evidence="8 11" id="KW-0067">ATP-binding</keyword>
<keyword evidence="3 11" id="KW-0548">Nucleotidyltransferase</keyword>
<feature type="compositionally biased region" description="Low complexity" evidence="12">
    <location>
        <begin position="425"/>
        <end position="434"/>
    </location>
</feature>
<dbReference type="SUPFAM" id="SSF48019">
    <property type="entry name" value="post-AAA+ oligomerization domain-like"/>
    <property type="match status" value="1"/>
</dbReference>
<feature type="region of interest" description="Disordered" evidence="12">
    <location>
        <begin position="364"/>
        <end position="394"/>
    </location>
</feature>
<keyword evidence="6 11" id="KW-0547">Nucleotide-binding</keyword>
<keyword evidence="9 11" id="KW-0239">DNA-directed DNA polymerase</keyword>
<gene>
    <name evidence="11 14" type="primary">dnaX</name>
    <name evidence="14" type="ORF">ACFQ0F_03280</name>
</gene>
<dbReference type="Pfam" id="PF22608">
    <property type="entry name" value="DNAX_ATPase_lid"/>
    <property type="match status" value="1"/>
</dbReference>
<dbReference type="InterPro" id="IPR001270">
    <property type="entry name" value="ClpA/B"/>
</dbReference>
<accession>A0ABW3HHY4</accession>
<evidence type="ECO:0000256" key="9">
    <source>
        <dbReference type="ARBA" id="ARBA00022932"/>
    </source>
</evidence>
<keyword evidence="2 11" id="KW-0808">Transferase</keyword>
<evidence type="ECO:0000256" key="12">
    <source>
        <dbReference type="SAM" id="MobiDB-lite"/>
    </source>
</evidence>
<dbReference type="NCBIfam" id="NF005942">
    <property type="entry name" value="PRK07994.1"/>
    <property type="match status" value="1"/>
</dbReference>
<evidence type="ECO:0000256" key="6">
    <source>
        <dbReference type="ARBA" id="ARBA00022741"/>
    </source>
</evidence>
<dbReference type="InterPro" id="IPR027417">
    <property type="entry name" value="P-loop_NTPase"/>
</dbReference>
<dbReference type="EMBL" id="JBHTIT010000001">
    <property type="protein sequence ID" value="MFD0949419.1"/>
    <property type="molecule type" value="Genomic_DNA"/>
</dbReference>
<dbReference type="InterPro" id="IPR021029">
    <property type="entry name" value="DNA_pol_III_tau_dom-5"/>
</dbReference>
<keyword evidence="15" id="KW-1185">Reference proteome</keyword>
<evidence type="ECO:0000259" key="13">
    <source>
        <dbReference type="SMART" id="SM00382"/>
    </source>
</evidence>
<evidence type="ECO:0000256" key="5">
    <source>
        <dbReference type="ARBA" id="ARBA00022723"/>
    </source>
</evidence>
<organism evidence="14 15">
    <name type="scientific">Paraperlucidibaca wandonensis</name>
    <dbReference type="NCBI Taxonomy" id="1268273"/>
    <lineage>
        <taxon>Bacteria</taxon>
        <taxon>Pseudomonadati</taxon>
        <taxon>Pseudomonadota</taxon>
        <taxon>Gammaproteobacteria</taxon>
        <taxon>Moraxellales</taxon>
        <taxon>Moraxellaceae</taxon>
        <taxon>Paraperlucidibaca</taxon>
    </lineage>
</organism>
<comment type="similarity">
    <text evidence="1 11">Belongs to the DnaX/STICHEL family.</text>
</comment>
<feature type="domain" description="AAA+ ATPase" evidence="13">
    <location>
        <begin position="37"/>
        <end position="179"/>
    </location>
</feature>
<feature type="compositionally biased region" description="Low complexity" evidence="12">
    <location>
        <begin position="372"/>
        <end position="394"/>
    </location>
</feature>
<comment type="function">
    <text evidence="11">DNA polymerase III is a complex, multichain enzyme responsible for most of the replicative synthesis in bacteria. This DNA polymerase also exhibits 3' to 5' exonuclease activity.</text>
</comment>
<comment type="subunit">
    <text evidence="11">DNA polymerase III contains a core (composed of alpha, epsilon and theta chains) that associates with a tau subunit. This core dimerizes to form the POLIII' complex. PolIII' associates with the gamma complex (composed of gamma, delta, delta', psi and chi chains) and with the beta chain to form the complete DNA polymerase III complex.</text>
</comment>
<evidence type="ECO:0000256" key="3">
    <source>
        <dbReference type="ARBA" id="ARBA00022695"/>
    </source>
</evidence>
<dbReference type="PANTHER" id="PTHR11669">
    <property type="entry name" value="REPLICATION FACTOR C / DNA POLYMERASE III GAMMA-TAU SUBUNIT"/>
    <property type="match status" value="1"/>
</dbReference>
<dbReference type="InterPro" id="IPR022754">
    <property type="entry name" value="DNA_pol_III_gamma-3"/>
</dbReference>
<dbReference type="PRINTS" id="PR00300">
    <property type="entry name" value="CLPPROTEASEA"/>
</dbReference>
<evidence type="ECO:0000256" key="10">
    <source>
        <dbReference type="ARBA" id="ARBA00049244"/>
    </source>
</evidence>
<dbReference type="RefSeq" id="WP_379069119.1">
    <property type="nucleotide sequence ID" value="NZ_JBHTIT010000001.1"/>
</dbReference>
<keyword evidence="7" id="KW-0862">Zinc</keyword>
<comment type="caution">
    <text evidence="14">The sequence shown here is derived from an EMBL/GenBank/DDBJ whole genome shotgun (WGS) entry which is preliminary data.</text>
</comment>
<evidence type="ECO:0000256" key="8">
    <source>
        <dbReference type="ARBA" id="ARBA00022840"/>
    </source>
</evidence>
<dbReference type="CDD" id="cd00009">
    <property type="entry name" value="AAA"/>
    <property type="match status" value="1"/>
</dbReference>
<evidence type="ECO:0000256" key="4">
    <source>
        <dbReference type="ARBA" id="ARBA00022705"/>
    </source>
</evidence>
<dbReference type="Proteomes" id="UP001597044">
    <property type="component" value="Unassembled WGS sequence"/>
</dbReference>
<dbReference type="Pfam" id="PF12170">
    <property type="entry name" value="DNA_pol3_tau_5"/>
    <property type="match status" value="1"/>
</dbReference>
<dbReference type="InterPro" id="IPR038249">
    <property type="entry name" value="PolIII_tau_V_sf"/>
</dbReference>
<evidence type="ECO:0000313" key="15">
    <source>
        <dbReference type="Proteomes" id="UP001597044"/>
    </source>
</evidence>
<dbReference type="EC" id="2.7.7.7" evidence="11"/>
<dbReference type="Pfam" id="PF12169">
    <property type="entry name" value="DNA_pol3_gamma3"/>
    <property type="match status" value="1"/>
</dbReference>
<keyword evidence="5" id="KW-0479">Metal-binding</keyword>
<evidence type="ECO:0000256" key="11">
    <source>
        <dbReference type="RuleBase" id="RU364063"/>
    </source>
</evidence>
<proteinExistence type="inferred from homology"/>
<sequence length="612" mass="66214">MSYHVLARKYRPRCFQELVGQEVVARALSHALEQNRLHHAYLFTGTRGVGKTTIARILSRCLNCEEGISANPCGVCSTCREIDEGRFVDLIEVDAASRTKVEDTRELLDNVQYAPTRGRYKVYLIDEVHMLSGHSFNALLKTLEEPPPHVKFLLATTDPQKLPMTILSRCLQFALKPMTPERVVGHLQHVLHAENISFEDAALWLLARGAQGSMRDALSLTDQAIAFGHGSLIEADVRTLLGSIDRDLVFRVLDALLSQDAASVLSVVSGMAEQSIDFAGAITELISVLHRLAVAQAVPDAIDNSEGDRDRLLAIAAAMTAEDLQLYYQMALHGRRDLPLAVDARSGFEMTLLRMLSFRPDTTAPVSGGGARAQRAAPTTAQPATPSVASASSTTAMATSAPQISVQTPTAVVPAAVLERPVVAQPSAVSAAPVSPEPTPRYEPPAVNQNIAAEAPSSNEEAASPQTQAATAEPADHPQSRLMAGDWSAEAWAQWVDRSGLTGAPLNLARHTYLHQQADTAWELRLSPQHQMLAGGQAFPPLQQALARDFPAQAIHLSLVEPDVETPIQRRQRLAAARREAAETALRNDPVVKALESTFGARLLPESLTLTH</sequence>
<evidence type="ECO:0000256" key="1">
    <source>
        <dbReference type="ARBA" id="ARBA00006360"/>
    </source>
</evidence>
<evidence type="ECO:0000313" key="14">
    <source>
        <dbReference type="EMBL" id="MFD0949419.1"/>
    </source>
</evidence>